<protein>
    <submittedName>
        <fullName evidence="1">Uncharacterized protein</fullName>
    </submittedName>
</protein>
<sequence length="103" mass="12046">MPLPTFNPFIVVITSSLFWKRNLSSFQGEQCLPCFSCTNFCNSNIFTFDLWLFFEKVVYESINLLIRHLDVQYVLLIVINSNLHINKVFLRPLGCHYLIGINI</sequence>
<evidence type="ECO:0000313" key="2">
    <source>
        <dbReference type="Proteomes" id="UP001163603"/>
    </source>
</evidence>
<accession>A0ACC0YQX6</accession>
<evidence type="ECO:0000313" key="1">
    <source>
        <dbReference type="EMBL" id="KAJ0040883.1"/>
    </source>
</evidence>
<keyword evidence="2" id="KW-1185">Reference proteome</keyword>
<dbReference type="Proteomes" id="UP001163603">
    <property type="component" value="Chromosome 5"/>
</dbReference>
<comment type="caution">
    <text evidence="1">The sequence shown here is derived from an EMBL/GenBank/DDBJ whole genome shotgun (WGS) entry which is preliminary data.</text>
</comment>
<dbReference type="EMBL" id="CM047740">
    <property type="protein sequence ID" value="KAJ0040883.1"/>
    <property type="molecule type" value="Genomic_DNA"/>
</dbReference>
<proteinExistence type="predicted"/>
<reference evidence="2" key="1">
    <citation type="journal article" date="2023" name="G3 (Bethesda)">
        <title>Genome assembly and association tests identify interacting loci associated with vigor, precocity, and sex in interspecific pistachio rootstocks.</title>
        <authorList>
            <person name="Palmer W."/>
            <person name="Jacygrad E."/>
            <person name="Sagayaradj S."/>
            <person name="Cavanaugh K."/>
            <person name="Han R."/>
            <person name="Bertier L."/>
            <person name="Beede B."/>
            <person name="Kafkas S."/>
            <person name="Golino D."/>
            <person name="Preece J."/>
            <person name="Michelmore R."/>
        </authorList>
    </citation>
    <scope>NUCLEOTIDE SEQUENCE [LARGE SCALE GENOMIC DNA]</scope>
</reference>
<organism evidence="1 2">
    <name type="scientific">Pistacia integerrima</name>
    <dbReference type="NCBI Taxonomy" id="434235"/>
    <lineage>
        <taxon>Eukaryota</taxon>
        <taxon>Viridiplantae</taxon>
        <taxon>Streptophyta</taxon>
        <taxon>Embryophyta</taxon>
        <taxon>Tracheophyta</taxon>
        <taxon>Spermatophyta</taxon>
        <taxon>Magnoliopsida</taxon>
        <taxon>eudicotyledons</taxon>
        <taxon>Gunneridae</taxon>
        <taxon>Pentapetalae</taxon>
        <taxon>rosids</taxon>
        <taxon>malvids</taxon>
        <taxon>Sapindales</taxon>
        <taxon>Anacardiaceae</taxon>
        <taxon>Pistacia</taxon>
    </lineage>
</organism>
<name>A0ACC0YQX6_9ROSI</name>
<gene>
    <name evidence="1" type="ORF">Pint_27893</name>
</gene>